<dbReference type="Proteomes" id="UP000220106">
    <property type="component" value="Unassembled WGS sequence"/>
</dbReference>
<dbReference type="EMBL" id="NUEQ01000113">
    <property type="protein sequence ID" value="PEJ25907.1"/>
    <property type="molecule type" value="Genomic_DNA"/>
</dbReference>
<comment type="caution">
    <text evidence="5">The sequence shown here is derived from an EMBL/GenBank/DDBJ whole genome shotgun (WGS) entry which is preliminary data.</text>
</comment>
<keyword evidence="3" id="KW-1133">Transmembrane helix</keyword>
<evidence type="ECO:0000256" key="2">
    <source>
        <dbReference type="SAM" id="Coils"/>
    </source>
</evidence>
<evidence type="ECO:0000313" key="5">
    <source>
        <dbReference type="EMBL" id="PEJ25907.1"/>
    </source>
</evidence>
<sequence>MEKIEGLSIGLDLDSTALNRGLTGVKDKLKTVNSEMKANMSAFDRGDRSIGKYETRLKGLNKKLEVQKAVTEKTKKSYEKMVREHGEGSKEADKAAKSYNNEVASLNNLERYVGRTREELEKLKEQQKIAESSWGKLGKKLDETGTLLTKVGNSMKSTGKSLSMYVTAPLAGLDGMAVKASIDFESAFAGVRKTVDATEGEYKVLEKQIISMSKTLPVSANDIAAVAESAGQLGIKKSKIMDFTKTVIDLGESTNMTREQAATEFARFANIVAMPQKNFDRLGSSVVALGNNMATTESEIVDMSMRLAAQGSQVGMTESDIMALSASMSSLGIESEAGGTAMTTVLKKIDMAVGKGGKPLEEFAEASGVSAEDFKKAWESDPVKALEMFIQGLSESGKEGENLTSILGDLGIKGIRESDTILRLAGNAGLLGEAVGLSSEGMEENTALSNEAEQRYATMASKVGTVKNNIFALAKDIGDILSPYVIKAADLFNSLIDRMSGMSKHTKIAMVVIAALAAAIGPLLVAGGFFIGFLGSTATGLGKLKSWWVIKMAKVRVYCFNRSRWVNHWYFSVNSCRYFHCL</sequence>
<evidence type="ECO:0000259" key="4">
    <source>
        <dbReference type="Pfam" id="PF10145"/>
    </source>
</evidence>
<keyword evidence="2" id="KW-0175">Coiled coil</keyword>
<dbReference type="Gene3D" id="1.10.287.1490">
    <property type="match status" value="1"/>
</dbReference>
<feature type="coiled-coil region" evidence="2">
    <location>
        <begin position="61"/>
        <end position="133"/>
    </location>
</feature>
<name>A0AAX0RQD6_9BACI</name>
<dbReference type="InterPro" id="IPR010090">
    <property type="entry name" value="Phage_tape_meas"/>
</dbReference>
<dbReference type="Pfam" id="PF10145">
    <property type="entry name" value="PhageMin_Tail"/>
    <property type="match status" value="1"/>
</dbReference>
<protein>
    <submittedName>
        <fullName evidence="5">Phage tail tape measure protein</fullName>
    </submittedName>
</protein>
<evidence type="ECO:0000256" key="3">
    <source>
        <dbReference type="SAM" id="Phobius"/>
    </source>
</evidence>
<keyword evidence="3" id="KW-0472">Membrane</keyword>
<dbReference type="NCBIfam" id="TIGR01760">
    <property type="entry name" value="tape_meas_TP901"/>
    <property type="match status" value="1"/>
</dbReference>
<proteinExistence type="predicted"/>
<organism evidence="5 6">
    <name type="scientific">Peribacillus butanolivorans</name>
    <dbReference type="NCBI Taxonomy" id="421767"/>
    <lineage>
        <taxon>Bacteria</taxon>
        <taxon>Bacillati</taxon>
        <taxon>Bacillota</taxon>
        <taxon>Bacilli</taxon>
        <taxon>Bacillales</taxon>
        <taxon>Bacillaceae</taxon>
        <taxon>Peribacillus</taxon>
    </lineage>
</organism>
<dbReference type="PANTHER" id="PTHR37813">
    <property type="entry name" value="FELS-2 PROPHAGE PROTEIN"/>
    <property type="match status" value="1"/>
</dbReference>
<feature type="domain" description="Phage tail tape measure protein" evidence="4">
    <location>
        <begin position="207"/>
        <end position="401"/>
    </location>
</feature>
<dbReference type="RefSeq" id="WP_098177912.1">
    <property type="nucleotide sequence ID" value="NZ_NUEQ01000113.1"/>
</dbReference>
<reference evidence="5 6" key="1">
    <citation type="submission" date="2017-09" db="EMBL/GenBank/DDBJ databases">
        <title>Large-scale bioinformatics analysis of Bacillus genomes uncovers conserved roles of natural products in bacterial physiology.</title>
        <authorList>
            <consortium name="Agbiome Team Llc"/>
            <person name="Bleich R.M."/>
            <person name="Kirk G.J."/>
            <person name="Santa Maria K.C."/>
            <person name="Allen S.E."/>
            <person name="Farag S."/>
            <person name="Shank E.A."/>
            <person name="Bowers A."/>
        </authorList>
    </citation>
    <scope>NUCLEOTIDE SEQUENCE [LARGE SCALE GENOMIC DNA]</scope>
    <source>
        <strain evidence="5 6">AFS003229</strain>
    </source>
</reference>
<keyword evidence="1" id="KW-1188">Viral release from host cell</keyword>
<keyword evidence="3" id="KW-0812">Transmembrane</keyword>
<gene>
    <name evidence="5" type="ORF">CN689_25840</name>
</gene>
<dbReference type="AlphaFoldDB" id="A0AAX0RQD6"/>
<dbReference type="PANTHER" id="PTHR37813:SF1">
    <property type="entry name" value="FELS-2 PROPHAGE PROTEIN"/>
    <property type="match status" value="1"/>
</dbReference>
<accession>A0AAX0RQD6</accession>
<evidence type="ECO:0000313" key="6">
    <source>
        <dbReference type="Proteomes" id="UP000220106"/>
    </source>
</evidence>
<feature type="transmembrane region" description="Helical" evidence="3">
    <location>
        <begin position="508"/>
        <end position="534"/>
    </location>
</feature>
<evidence type="ECO:0000256" key="1">
    <source>
        <dbReference type="ARBA" id="ARBA00022612"/>
    </source>
</evidence>
<dbReference type="SUPFAM" id="SSF57997">
    <property type="entry name" value="Tropomyosin"/>
    <property type="match status" value="1"/>
</dbReference>